<protein>
    <submittedName>
        <fullName evidence="1">Uncharacterized protein</fullName>
    </submittedName>
</protein>
<dbReference type="Proteomes" id="UP000730618">
    <property type="component" value="Unassembled WGS sequence"/>
</dbReference>
<reference evidence="1 2" key="1">
    <citation type="submission" date="2021-06" db="EMBL/GenBank/DDBJ databases">
        <authorList>
            <person name="Criscuolo A."/>
        </authorList>
    </citation>
    <scope>NUCLEOTIDE SEQUENCE [LARGE SCALE GENOMIC DNA]</scope>
    <source>
        <strain evidence="2">CIP 111802</strain>
    </source>
</reference>
<gene>
    <name evidence="1" type="ORF">PAECIP111802_02500</name>
</gene>
<dbReference type="RefSeq" id="WP_218098837.1">
    <property type="nucleotide sequence ID" value="NZ_CAJVCE010000006.1"/>
</dbReference>
<dbReference type="EMBL" id="CAJVCE010000006">
    <property type="protein sequence ID" value="CAG7639033.1"/>
    <property type="molecule type" value="Genomic_DNA"/>
</dbReference>
<organism evidence="1 2">
    <name type="scientific">Paenibacillus allorhizosphaerae</name>
    <dbReference type="NCBI Taxonomy" id="2849866"/>
    <lineage>
        <taxon>Bacteria</taxon>
        <taxon>Bacillati</taxon>
        <taxon>Bacillota</taxon>
        <taxon>Bacilli</taxon>
        <taxon>Bacillales</taxon>
        <taxon>Paenibacillaceae</taxon>
        <taxon>Paenibacillus</taxon>
    </lineage>
</organism>
<sequence length="94" mass="10757">MDQSFKAKTINALTKLLMDHYVFPETAANMSHDVTGRLNNNEYASINDFSLFAEIVTAQLQGILGISIYKCGIERKNRKPRKRKRIVRSIKIIT</sequence>
<name>A0ABN7TM50_9BACL</name>
<proteinExistence type="predicted"/>
<accession>A0ABN7TM50</accession>
<evidence type="ECO:0000313" key="1">
    <source>
        <dbReference type="EMBL" id="CAG7639033.1"/>
    </source>
</evidence>
<evidence type="ECO:0000313" key="2">
    <source>
        <dbReference type="Proteomes" id="UP000730618"/>
    </source>
</evidence>
<dbReference type="Pfam" id="PF11918">
    <property type="entry name" value="Peptidase_S41_N"/>
    <property type="match status" value="1"/>
</dbReference>
<keyword evidence="2" id="KW-1185">Reference proteome</keyword>
<comment type="caution">
    <text evidence="1">The sequence shown here is derived from an EMBL/GenBank/DDBJ whole genome shotgun (WGS) entry which is preliminary data.</text>
</comment>